<reference evidence="2 3" key="1">
    <citation type="journal article" date="2019" name="Sci. Rep.">
        <title>A high-quality genome of Eragrostis curvula grass provides insights into Poaceae evolution and supports new strategies to enhance forage quality.</title>
        <authorList>
            <person name="Carballo J."/>
            <person name="Santos B.A.C.M."/>
            <person name="Zappacosta D."/>
            <person name="Garbus I."/>
            <person name="Selva J.P."/>
            <person name="Gallo C.A."/>
            <person name="Diaz A."/>
            <person name="Albertini E."/>
            <person name="Caccamo M."/>
            <person name="Echenique V."/>
        </authorList>
    </citation>
    <scope>NUCLEOTIDE SEQUENCE [LARGE SCALE GENOMIC DNA]</scope>
    <source>
        <strain evidence="3">cv. Victoria</strain>
        <tissue evidence="2">Leaf</tissue>
    </source>
</reference>
<feature type="transmembrane region" description="Helical" evidence="1">
    <location>
        <begin position="232"/>
        <end position="257"/>
    </location>
</feature>
<keyword evidence="1" id="KW-0472">Membrane</keyword>
<feature type="transmembrane region" description="Helical" evidence="1">
    <location>
        <begin position="162"/>
        <end position="188"/>
    </location>
</feature>
<accession>A0A5J9US90</accession>
<comment type="caution">
    <text evidence="2">The sequence shown here is derived from an EMBL/GenBank/DDBJ whole genome shotgun (WGS) entry which is preliminary data.</text>
</comment>
<gene>
    <name evidence="2" type="ORF">EJB05_28687</name>
</gene>
<protein>
    <submittedName>
        <fullName evidence="2">Uncharacterized protein</fullName>
    </submittedName>
</protein>
<proteinExistence type="predicted"/>
<dbReference type="AlphaFoldDB" id="A0A5J9US90"/>
<organism evidence="2 3">
    <name type="scientific">Eragrostis curvula</name>
    <name type="common">weeping love grass</name>
    <dbReference type="NCBI Taxonomy" id="38414"/>
    <lineage>
        <taxon>Eukaryota</taxon>
        <taxon>Viridiplantae</taxon>
        <taxon>Streptophyta</taxon>
        <taxon>Embryophyta</taxon>
        <taxon>Tracheophyta</taxon>
        <taxon>Spermatophyta</taxon>
        <taxon>Magnoliopsida</taxon>
        <taxon>Liliopsida</taxon>
        <taxon>Poales</taxon>
        <taxon>Poaceae</taxon>
        <taxon>PACMAD clade</taxon>
        <taxon>Chloridoideae</taxon>
        <taxon>Eragrostideae</taxon>
        <taxon>Eragrostidinae</taxon>
        <taxon>Eragrostis</taxon>
    </lineage>
</organism>
<keyword evidence="1" id="KW-0812">Transmembrane</keyword>
<evidence type="ECO:0000313" key="3">
    <source>
        <dbReference type="Proteomes" id="UP000324897"/>
    </source>
</evidence>
<feature type="transmembrane region" description="Helical" evidence="1">
    <location>
        <begin position="52"/>
        <end position="71"/>
    </location>
</feature>
<feature type="transmembrane region" description="Helical" evidence="1">
    <location>
        <begin position="110"/>
        <end position="129"/>
    </location>
</feature>
<evidence type="ECO:0000256" key="1">
    <source>
        <dbReference type="SAM" id="Phobius"/>
    </source>
</evidence>
<feature type="transmembrane region" description="Helical" evidence="1">
    <location>
        <begin position="263"/>
        <end position="281"/>
    </location>
</feature>
<dbReference type="Gramene" id="TVU26151">
    <property type="protein sequence ID" value="TVU26151"/>
    <property type="gene ID" value="EJB05_28687"/>
</dbReference>
<keyword evidence="1" id="KW-1133">Transmembrane helix</keyword>
<feature type="non-terminal residue" evidence="2">
    <location>
        <position position="1"/>
    </location>
</feature>
<evidence type="ECO:0000313" key="2">
    <source>
        <dbReference type="EMBL" id="TVU26151.1"/>
    </source>
</evidence>
<feature type="transmembrane region" description="Helical" evidence="1">
    <location>
        <begin position="21"/>
        <end position="40"/>
    </location>
</feature>
<keyword evidence="3" id="KW-1185">Reference proteome</keyword>
<sequence length="320" mass="34448">MEVAAAENEGQKWPAALPRRAVVTMSALSVLFAWLAARFLRRPSATNEEVALSFSAVVWQLSPLICSYLFFWTVALSGKRGALAMSMRVSFMLLLAAAAAAKLVGPNAGAAVMFLATVFSATASGRALADRRQRAGIERSADAVALCTPSYRSRAEHEYERGLVHFFVFAAVFLVGMLSLVVLLDAWLAPQPGTTPPGEVNLGVLVFFTGPGLLVTRMFLLHGRPSDPAVPVACWMAIVAGVVGWIVIAILLGVFFGEVAATVFFWVVGMGLAALLGYGQGMRWRYEQLMAIKRSQPRMAQDASGLLIGRDKEDVCHAQI</sequence>
<dbReference type="OrthoDB" id="693095at2759"/>
<name>A0A5J9US90_9POAL</name>
<dbReference type="Proteomes" id="UP000324897">
    <property type="component" value="Chromosome 2"/>
</dbReference>
<dbReference type="EMBL" id="RWGY01000013">
    <property type="protein sequence ID" value="TVU26151.1"/>
    <property type="molecule type" value="Genomic_DNA"/>
</dbReference>
<feature type="transmembrane region" description="Helical" evidence="1">
    <location>
        <begin position="200"/>
        <end position="220"/>
    </location>
</feature>
<feature type="transmembrane region" description="Helical" evidence="1">
    <location>
        <begin position="83"/>
        <end position="104"/>
    </location>
</feature>